<evidence type="ECO:0000313" key="2">
    <source>
        <dbReference type="EMBL" id="ALN56680.1"/>
    </source>
</evidence>
<gene>
    <name evidence="2" type="ORF">GLE_1323</name>
</gene>
<proteinExistence type="predicted"/>
<organism evidence="2 3">
    <name type="scientific">Lysobacter enzymogenes</name>
    <dbReference type="NCBI Taxonomy" id="69"/>
    <lineage>
        <taxon>Bacteria</taxon>
        <taxon>Pseudomonadati</taxon>
        <taxon>Pseudomonadota</taxon>
        <taxon>Gammaproteobacteria</taxon>
        <taxon>Lysobacterales</taxon>
        <taxon>Lysobacteraceae</taxon>
        <taxon>Lysobacter</taxon>
    </lineage>
</organism>
<name>A0A0S2DEB1_LYSEN</name>
<feature type="signal peptide" evidence="1">
    <location>
        <begin position="1"/>
        <end position="28"/>
    </location>
</feature>
<dbReference type="EMBL" id="CP013140">
    <property type="protein sequence ID" value="ALN56680.1"/>
    <property type="molecule type" value="Genomic_DNA"/>
</dbReference>
<dbReference type="Proteomes" id="UP000061569">
    <property type="component" value="Chromosome"/>
</dbReference>
<feature type="chain" id="PRO_5006595014" description="Lipoprotein" evidence="1">
    <location>
        <begin position="29"/>
        <end position="190"/>
    </location>
</feature>
<evidence type="ECO:0000313" key="3">
    <source>
        <dbReference type="Proteomes" id="UP000061569"/>
    </source>
</evidence>
<evidence type="ECO:0000256" key="1">
    <source>
        <dbReference type="SAM" id="SignalP"/>
    </source>
</evidence>
<protein>
    <recommendedName>
        <fullName evidence="4">Lipoprotein</fullName>
    </recommendedName>
</protein>
<accession>A0A0S2DEB1</accession>
<evidence type="ECO:0008006" key="4">
    <source>
        <dbReference type="Google" id="ProtNLM"/>
    </source>
</evidence>
<dbReference type="KEGG" id="lez:GLE_1323"/>
<keyword evidence="1" id="KW-0732">Signal</keyword>
<dbReference type="STRING" id="69.GLE_1323"/>
<dbReference type="PATRIC" id="fig|69.6.peg.1307"/>
<dbReference type="AlphaFoldDB" id="A0A0S2DEB1"/>
<sequence>MMAFAMTRISLVPAFVCRAWAASLPVLAALALPACAASRDSDGKVFVEQQGASICFRVETFKDPSLFAPGAQDVDRERVVARSLEVGRYTEAGYGVAWRAAHPVDEYGQGIRLDRKTRWCYGKAPDGFVATVPAQPLSAGRFRVRIDASNILDPIENSESADFASEFCLADRAGELRLSPCGTAGKPASP</sequence>
<reference evidence="2 3" key="1">
    <citation type="submission" date="2015-11" db="EMBL/GenBank/DDBJ databases">
        <title>Genome sequences of Lysobacter enzymogenes strain C3 and Lysobacter antibioticus ATCC 29479.</title>
        <authorList>
            <person name="Kobayashi D.Y."/>
        </authorList>
    </citation>
    <scope>NUCLEOTIDE SEQUENCE [LARGE SCALE GENOMIC DNA]</scope>
    <source>
        <strain evidence="2 3">C3</strain>
    </source>
</reference>